<dbReference type="EMBL" id="MEHJ01000001">
    <property type="protein sequence ID" value="OEJ28054.1"/>
    <property type="molecule type" value="Genomic_DNA"/>
</dbReference>
<comment type="caution">
    <text evidence="1">The sequence shown here is derived from an EMBL/GenBank/DDBJ whole genome shotgun (WGS) entry which is preliminary data.</text>
</comment>
<sequence>MTTTILDARALVGDTFESVRRTILDGNPDMSSDMAGRIATEAIKFVVACAQHPAVGMAPSRIVDEGWHALLLHSAAYAKLCAKFGGMVHHYPGWDPTHYDPPILDRTRQMIEKAGFVVDEELWRPPTDDLLVSVAAKCQHAPECTIRPMPTPQPPVA</sequence>
<gene>
    <name evidence="1" type="ORF">AS594_29770</name>
</gene>
<reference evidence="1 2" key="1">
    <citation type="submission" date="2016-08" db="EMBL/GenBank/DDBJ databases">
        <title>Complete genome sequence of Streptomyces agglomeratus strain 6-3-2, a novel anti-MRSA actinomycete isolated from Wuli of Tebit, China.</title>
        <authorList>
            <person name="Chen X."/>
        </authorList>
    </citation>
    <scope>NUCLEOTIDE SEQUENCE [LARGE SCALE GENOMIC DNA]</scope>
    <source>
        <strain evidence="1 2">6-3-2</strain>
    </source>
</reference>
<accession>A0A1E5PF97</accession>
<protein>
    <submittedName>
        <fullName evidence="1">Uncharacterized protein</fullName>
    </submittedName>
</protein>
<dbReference type="RefSeq" id="WP_069929902.1">
    <property type="nucleotide sequence ID" value="NZ_MEHI01000001.1"/>
</dbReference>
<organism evidence="1 2">
    <name type="scientific">Streptomyces agglomeratus</name>
    <dbReference type="NCBI Taxonomy" id="285458"/>
    <lineage>
        <taxon>Bacteria</taxon>
        <taxon>Bacillati</taxon>
        <taxon>Actinomycetota</taxon>
        <taxon>Actinomycetes</taxon>
        <taxon>Kitasatosporales</taxon>
        <taxon>Streptomycetaceae</taxon>
        <taxon>Streptomyces</taxon>
    </lineage>
</organism>
<keyword evidence="2" id="KW-1185">Reference proteome</keyword>
<dbReference type="OrthoDB" id="5328543at2"/>
<dbReference type="Proteomes" id="UP000095759">
    <property type="component" value="Unassembled WGS sequence"/>
</dbReference>
<name>A0A1E5PF97_9ACTN</name>
<evidence type="ECO:0000313" key="2">
    <source>
        <dbReference type="Proteomes" id="UP000095759"/>
    </source>
</evidence>
<dbReference type="AlphaFoldDB" id="A0A1E5PF97"/>
<proteinExistence type="predicted"/>
<evidence type="ECO:0000313" key="1">
    <source>
        <dbReference type="EMBL" id="OEJ28054.1"/>
    </source>
</evidence>